<keyword evidence="9" id="KW-0325">Glycoprotein</keyword>
<dbReference type="EMBL" id="JAUPFM010000011">
    <property type="protein sequence ID" value="KAK2837208.1"/>
    <property type="molecule type" value="Genomic_DNA"/>
</dbReference>
<evidence type="ECO:0000256" key="7">
    <source>
        <dbReference type="ARBA" id="ARBA00022989"/>
    </source>
</evidence>
<evidence type="ECO:0008006" key="13">
    <source>
        <dbReference type="Google" id="ProtNLM"/>
    </source>
</evidence>
<dbReference type="PANTHER" id="PTHR19297">
    <property type="entry name" value="GLYCOSYLTRANSFERASE 14 FAMILY MEMBER"/>
    <property type="match status" value="1"/>
</dbReference>
<sequence length="433" mass="49497">MNEGYRARICRETTPCKATGAITDGGANLPASSALQQHRFVGMLMYRWLEYTDADGGPEKVCNCSAILQGEREALEQAKLLAITKDFKKNIQIPDEYYINATQDCWKFKLSRKYITFPLSKEEELFPLAYSMVVHHKVQNFERLLRAIYAPQNIYCIHVDNKSQPSVFFAIEGIASCFPNVFMVSQSVRVDYAGWSRVQADLNCMADLYNSRTKWKYFINLCGQDFPLKTNLEIVRMLRSLKGGNSLESEKLPQGKKWRVTNGHEIVNGKIQGTGKTKEPPPFNLPIMSGNAYIVVNRGYIRSVLKDDRILALREWAKDTFSPDETLWATIQRMSGVPGSTRPNRKYDMSDINAIARLVKWRWHEGSQGSLEAVYPECQGSHVREICVYGAGDLQWMLEQHHIFANKFDTDSDPVAVYCLERYLRQTALAELR</sequence>
<evidence type="ECO:0000256" key="5">
    <source>
        <dbReference type="ARBA" id="ARBA00022692"/>
    </source>
</evidence>
<organism evidence="11 12">
    <name type="scientific">Channa striata</name>
    <name type="common">Snakehead murrel</name>
    <name type="synonym">Ophicephalus striatus</name>
    <dbReference type="NCBI Taxonomy" id="64152"/>
    <lineage>
        <taxon>Eukaryota</taxon>
        <taxon>Metazoa</taxon>
        <taxon>Chordata</taxon>
        <taxon>Craniata</taxon>
        <taxon>Vertebrata</taxon>
        <taxon>Euteleostomi</taxon>
        <taxon>Actinopterygii</taxon>
        <taxon>Neopterygii</taxon>
        <taxon>Teleostei</taxon>
        <taxon>Neoteleostei</taxon>
        <taxon>Acanthomorphata</taxon>
        <taxon>Anabantaria</taxon>
        <taxon>Anabantiformes</taxon>
        <taxon>Channoidei</taxon>
        <taxon>Channidae</taxon>
        <taxon>Channa</taxon>
    </lineage>
</organism>
<evidence type="ECO:0000313" key="11">
    <source>
        <dbReference type="EMBL" id="KAK2837208.1"/>
    </source>
</evidence>
<evidence type="ECO:0000256" key="6">
    <source>
        <dbReference type="ARBA" id="ARBA00022968"/>
    </source>
</evidence>
<dbReference type="GO" id="GO:0000139">
    <property type="term" value="C:Golgi membrane"/>
    <property type="evidence" value="ECO:0007669"/>
    <property type="project" value="UniProtKB-SubCell"/>
</dbReference>
<accession>A0AA88MIT8</accession>
<evidence type="ECO:0000256" key="4">
    <source>
        <dbReference type="ARBA" id="ARBA00022679"/>
    </source>
</evidence>
<protein>
    <recommendedName>
        <fullName evidence="13">Beta-1,3-galactosyl-O-glycosyl-glycoprotein beta-1,6-N-acetylglucosaminyltransferase</fullName>
    </recommendedName>
</protein>
<dbReference type="Proteomes" id="UP001187415">
    <property type="component" value="Unassembled WGS sequence"/>
</dbReference>
<dbReference type="Pfam" id="PF02485">
    <property type="entry name" value="Branch"/>
    <property type="match status" value="1"/>
</dbReference>
<keyword evidence="5" id="KW-0812">Transmembrane</keyword>
<keyword evidence="3" id="KW-0328">Glycosyltransferase</keyword>
<evidence type="ECO:0000313" key="12">
    <source>
        <dbReference type="Proteomes" id="UP001187415"/>
    </source>
</evidence>
<evidence type="ECO:0000256" key="1">
    <source>
        <dbReference type="ARBA" id="ARBA00004323"/>
    </source>
</evidence>
<comment type="similarity">
    <text evidence="10">Belongs to the glycosyltransferase 14 family.</text>
</comment>
<comment type="caution">
    <text evidence="11">The sequence shown here is derived from an EMBL/GenBank/DDBJ whole genome shotgun (WGS) entry which is preliminary data.</text>
</comment>
<proteinExistence type="inferred from homology"/>
<keyword evidence="12" id="KW-1185">Reference proteome</keyword>
<evidence type="ECO:0000256" key="8">
    <source>
        <dbReference type="ARBA" id="ARBA00023136"/>
    </source>
</evidence>
<comment type="pathway">
    <text evidence="2">Protein modification; protein glycosylation.</text>
</comment>
<keyword evidence="4" id="KW-0808">Transferase</keyword>
<evidence type="ECO:0000256" key="3">
    <source>
        <dbReference type="ARBA" id="ARBA00022676"/>
    </source>
</evidence>
<name>A0AA88MIT8_CHASR</name>
<dbReference type="AlphaFoldDB" id="A0AA88MIT8"/>
<dbReference type="GO" id="GO:0003829">
    <property type="term" value="F:beta-1,3-galactosyl-O-glycosyl-glycoprotein beta-1,6-N-acetylglucosaminyltransferase activity"/>
    <property type="evidence" value="ECO:0007669"/>
    <property type="project" value="TreeGrafter"/>
</dbReference>
<dbReference type="InterPro" id="IPR003406">
    <property type="entry name" value="Glyco_trans_14"/>
</dbReference>
<evidence type="ECO:0000256" key="2">
    <source>
        <dbReference type="ARBA" id="ARBA00004922"/>
    </source>
</evidence>
<evidence type="ECO:0000256" key="10">
    <source>
        <dbReference type="ARBA" id="ARBA00038150"/>
    </source>
</evidence>
<keyword evidence="7" id="KW-1133">Transmembrane helix</keyword>
<dbReference type="PANTHER" id="PTHR19297:SF96">
    <property type="entry name" value="BETA-1,3-GALACTOSYL-O-GLYCOSYL-GLYCOPROTEIN BETA-1,6-N-ACETYLGLUCOSAMINYLTRANSFERASE"/>
    <property type="match status" value="1"/>
</dbReference>
<keyword evidence="8" id="KW-0472">Membrane</keyword>
<reference evidence="11" key="1">
    <citation type="submission" date="2023-07" db="EMBL/GenBank/DDBJ databases">
        <title>Chromosome-level Genome Assembly of Striped Snakehead (Channa striata).</title>
        <authorList>
            <person name="Liu H."/>
        </authorList>
    </citation>
    <scope>NUCLEOTIDE SEQUENCE</scope>
    <source>
        <strain evidence="11">Gz</strain>
        <tissue evidence="11">Muscle</tissue>
    </source>
</reference>
<keyword evidence="6" id="KW-0735">Signal-anchor</keyword>
<gene>
    <name evidence="11" type="ORF">Q5P01_014420</name>
</gene>
<evidence type="ECO:0000256" key="9">
    <source>
        <dbReference type="ARBA" id="ARBA00023180"/>
    </source>
</evidence>
<comment type="subcellular location">
    <subcellularLocation>
        <location evidence="1">Golgi apparatus membrane</location>
        <topology evidence="1">Single-pass type II membrane protein</topology>
    </subcellularLocation>
</comment>